<gene>
    <name evidence="1" type="ORF">FA95DRAFT_926396</name>
</gene>
<keyword evidence="2" id="KW-1185">Reference proteome</keyword>
<organism evidence="1 2">
    <name type="scientific">Auriscalpium vulgare</name>
    <dbReference type="NCBI Taxonomy" id="40419"/>
    <lineage>
        <taxon>Eukaryota</taxon>
        <taxon>Fungi</taxon>
        <taxon>Dikarya</taxon>
        <taxon>Basidiomycota</taxon>
        <taxon>Agaricomycotina</taxon>
        <taxon>Agaricomycetes</taxon>
        <taxon>Russulales</taxon>
        <taxon>Auriscalpiaceae</taxon>
        <taxon>Auriscalpium</taxon>
    </lineage>
</organism>
<dbReference type="Proteomes" id="UP000814033">
    <property type="component" value="Unassembled WGS sequence"/>
</dbReference>
<accession>A0ACB8R7W7</accession>
<evidence type="ECO:0000313" key="1">
    <source>
        <dbReference type="EMBL" id="KAI0040098.1"/>
    </source>
</evidence>
<protein>
    <submittedName>
        <fullName evidence="1">Uncharacterized protein</fullName>
    </submittedName>
</protein>
<comment type="caution">
    <text evidence="1">The sequence shown here is derived from an EMBL/GenBank/DDBJ whole genome shotgun (WGS) entry which is preliminary data.</text>
</comment>
<evidence type="ECO:0000313" key="2">
    <source>
        <dbReference type="Proteomes" id="UP000814033"/>
    </source>
</evidence>
<name>A0ACB8R7W7_9AGAM</name>
<dbReference type="EMBL" id="MU276228">
    <property type="protein sequence ID" value="KAI0040098.1"/>
    <property type="molecule type" value="Genomic_DNA"/>
</dbReference>
<reference evidence="1" key="2">
    <citation type="journal article" date="2022" name="New Phytol.">
        <title>Evolutionary transition to the ectomycorrhizal habit in the genomes of a hyperdiverse lineage of mushroom-forming fungi.</title>
        <authorList>
            <person name="Looney B."/>
            <person name="Miyauchi S."/>
            <person name="Morin E."/>
            <person name="Drula E."/>
            <person name="Courty P.E."/>
            <person name="Kohler A."/>
            <person name="Kuo A."/>
            <person name="LaButti K."/>
            <person name="Pangilinan J."/>
            <person name="Lipzen A."/>
            <person name="Riley R."/>
            <person name="Andreopoulos W."/>
            <person name="He G."/>
            <person name="Johnson J."/>
            <person name="Nolan M."/>
            <person name="Tritt A."/>
            <person name="Barry K.W."/>
            <person name="Grigoriev I.V."/>
            <person name="Nagy L.G."/>
            <person name="Hibbett D."/>
            <person name="Henrissat B."/>
            <person name="Matheny P.B."/>
            <person name="Labbe J."/>
            <person name="Martin F.M."/>
        </authorList>
    </citation>
    <scope>NUCLEOTIDE SEQUENCE</scope>
    <source>
        <strain evidence="1">FP105234-sp</strain>
    </source>
</reference>
<sequence>MGWHRRGGWVPYTFTTDPFHRAKSRDIAARQSRPFVRCSAKESPSGAVCVLRARWARWVGLHWLCPAPAGTITLFAGSIGRLYGHIGLTPSGVRGACIGGCSHVGAGCVLEFPSRLVPFVGMKLDSDYSRAVMANFFSPVLFALFHSRAVASVYVSDIIIVQFNIIRVKLCAVGGYDMILMNGSGTRAASKMLTVGQKMVSARTRRKVS</sequence>
<reference evidence="1" key="1">
    <citation type="submission" date="2021-02" db="EMBL/GenBank/DDBJ databases">
        <authorList>
            <consortium name="DOE Joint Genome Institute"/>
            <person name="Ahrendt S."/>
            <person name="Looney B.P."/>
            <person name="Miyauchi S."/>
            <person name="Morin E."/>
            <person name="Drula E."/>
            <person name="Courty P.E."/>
            <person name="Chicoki N."/>
            <person name="Fauchery L."/>
            <person name="Kohler A."/>
            <person name="Kuo A."/>
            <person name="Labutti K."/>
            <person name="Pangilinan J."/>
            <person name="Lipzen A."/>
            <person name="Riley R."/>
            <person name="Andreopoulos W."/>
            <person name="He G."/>
            <person name="Johnson J."/>
            <person name="Barry K.W."/>
            <person name="Grigoriev I.V."/>
            <person name="Nagy L."/>
            <person name="Hibbett D."/>
            <person name="Henrissat B."/>
            <person name="Matheny P.B."/>
            <person name="Labbe J."/>
            <person name="Martin F."/>
        </authorList>
    </citation>
    <scope>NUCLEOTIDE SEQUENCE</scope>
    <source>
        <strain evidence="1">FP105234-sp</strain>
    </source>
</reference>
<proteinExistence type="predicted"/>